<reference evidence="1" key="1">
    <citation type="submission" date="2013-07" db="EMBL/GenBank/DDBJ databases">
        <title>Sub-species coevolution in mutualistic symbiosis.</title>
        <authorList>
            <person name="Murfin K."/>
            <person name="Klassen J."/>
            <person name="Lee M."/>
            <person name="Forst S."/>
            <person name="Stock P."/>
            <person name="Goodrich-Blair H."/>
        </authorList>
    </citation>
    <scope>NUCLEOTIDE SEQUENCE [LARGE SCALE GENOMIC DNA]</scope>
    <source>
        <strain evidence="1">Puntauvense</strain>
    </source>
</reference>
<gene>
    <name evidence="1" type="ORF">XBP1_2190019</name>
</gene>
<name>A0A077NE50_XENBV</name>
<protein>
    <recommendedName>
        <fullName evidence="2">Phage protein</fullName>
    </recommendedName>
</protein>
<evidence type="ECO:0008006" key="2">
    <source>
        <dbReference type="Google" id="ProtNLM"/>
    </source>
</evidence>
<dbReference type="AlphaFoldDB" id="A0A077NE50"/>
<dbReference type="HOGENOM" id="CLU_3139550_0_0_6"/>
<proteinExistence type="predicted"/>
<dbReference type="EMBL" id="CBSW010000134">
    <property type="protein sequence ID" value="CDG96673.1"/>
    <property type="molecule type" value="Genomic_DNA"/>
</dbReference>
<dbReference type="Proteomes" id="UP000028511">
    <property type="component" value="Unassembled WGS sequence"/>
</dbReference>
<accession>A0A077NE50</accession>
<sequence>MDWLKMTPILRGKYTGHDLRTTATLSDVLDFHEAHVEELLAKQRANDANR</sequence>
<comment type="caution">
    <text evidence="1">The sequence shown here is derived from an EMBL/GenBank/DDBJ whole genome shotgun (WGS) entry which is preliminary data.</text>
</comment>
<organism evidence="1">
    <name type="scientific">Xenorhabdus bovienii str. puntauvense</name>
    <dbReference type="NCBI Taxonomy" id="1398201"/>
    <lineage>
        <taxon>Bacteria</taxon>
        <taxon>Pseudomonadati</taxon>
        <taxon>Pseudomonadota</taxon>
        <taxon>Gammaproteobacteria</taxon>
        <taxon>Enterobacterales</taxon>
        <taxon>Morganellaceae</taxon>
        <taxon>Xenorhabdus</taxon>
    </lineage>
</organism>
<evidence type="ECO:0000313" key="1">
    <source>
        <dbReference type="EMBL" id="CDG96673.1"/>
    </source>
</evidence>